<feature type="domain" description="AB hydrolase-1" evidence="1">
    <location>
        <begin position="33"/>
        <end position="128"/>
    </location>
</feature>
<name>A0ABT9TWA6_PAEHA</name>
<dbReference type="RefSeq" id="WP_307200899.1">
    <property type="nucleotide sequence ID" value="NZ_JAUSSU010000001.1"/>
</dbReference>
<comment type="caution">
    <text evidence="2">The sequence shown here is derived from an EMBL/GenBank/DDBJ whole genome shotgun (WGS) entry which is preliminary data.</text>
</comment>
<evidence type="ECO:0000259" key="1">
    <source>
        <dbReference type="Pfam" id="PF00561"/>
    </source>
</evidence>
<dbReference type="InterPro" id="IPR000073">
    <property type="entry name" value="AB_hydrolase_1"/>
</dbReference>
<dbReference type="PANTHER" id="PTHR43433">
    <property type="entry name" value="HYDROLASE, ALPHA/BETA FOLD FAMILY PROTEIN"/>
    <property type="match status" value="1"/>
</dbReference>
<gene>
    <name evidence="2" type="ORF">J2T15_000592</name>
</gene>
<organism evidence="2 3">
    <name type="scientific">Paenibacillus harenae</name>
    <dbReference type="NCBI Taxonomy" id="306543"/>
    <lineage>
        <taxon>Bacteria</taxon>
        <taxon>Bacillati</taxon>
        <taxon>Bacillota</taxon>
        <taxon>Bacilli</taxon>
        <taxon>Bacillales</taxon>
        <taxon>Paenibacillaceae</taxon>
        <taxon>Paenibacillus</taxon>
    </lineage>
</organism>
<reference evidence="2 3" key="1">
    <citation type="submission" date="2023-07" db="EMBL/GenBank/DDBJ databases">
        <title>Sorghum-associated microbial communities from plants grown in Nebraska, USA.</title>
        <authorList>
            <person name="Schachtman D."/>
        </authorList>
    </citation>
    <scope>NUCLEOTIDE SEQUENCE [LARGE SCALE GENOMIC DNA]</scope>
    <source>
        <strain evidence="2 3">CC482</strain>
    </source>
</reference>
<proteinExistence type="predicted"/>
<dbReference type="PANTHER" id="PTHR43433:SF5">
    <property type="entry name" value="AB HYDROLASE-1 DOMAIN-CONTAINING PROTEIN"/>
    <property type="match status" value="1"/>
</dbReference>
<dbReference type="InterPro" id="IPR029058">
    <property type="entry name" value="AB_hydrolase_fold"/>
</dbReference>
<dbReference type="Gene3D" id="3.40.50.1820">
    <property type="entry name" value="alpha/beta hydrolase"/>
    <property type="match status" value="1"/>
</dbReference>
<accession>A0ABT9TWA6</accession>
<keyword evidence="3" id="KW-1185">Reference proteome</keyword>
<protein>
    <submittedName>
        <fullName evidence="2">Pimeloyl-ACP methyl ester carboxylesterase</fullName>
    </submittedName>
</protein>
<dbReference type="Proteomes" id="UP001229346">
    <property type="component" value="Unassembled WGS sequence"/>
</dbReference>
<evidence type="ECO:0000313" key="3">
    <source>
        <dbReference type="Proteomes" id="UP001229346"/>
    </source>
</evidence>
<evidence type="ECO:0000313" key="2">
    <source>
        <dbReference type="EMBL" id="MDQ0111176.1"/>
    </source>
</evidence>
<dbReference type="SUPFAM" id="SSF53474">
    <property type="entry name" value="alpha/beta-Hydrolases"/>
    <property type="match status" value="1"/>
</dbReference>
<dbReference type="EMBL" id="JAUSSU010000001">
    <property type="protein sequence ID" value="MDQ0111176.1"/>
    <property type="molecule type" value="Genomic_DNA"/>
</dbReference>
<dbReference type="InterPro" id="IPR050471">
    <property type="entry name" value="AB_hydrolase"/>
</dbReference>
<sequence>MEHSGYPSFYANNRGVNIHYYDASPDLEAGRVPLVVCPGLSETAEEYFELLETVILLSPRRCMLLSFRGRGHSDTPDTGYDLEDHISDIETVVKHARLEKFHLLGYSRGVSYALGYAFKHKENVRSLLIGDYPPEHRMMPPEWPSAYIDQYLVPFGRTECIRTKAVIGIQKESTQISLDERLECPVFVARGLNDDSMLPDNELGRYRKMCKNLTVKEYPESGHALKETTGNRFYADIALFLDSHD</sequence>
<dbReference type="Pfam" id="PF00561">
    <property type="entry name" value="Abhydrolase_1"/>
    <property type="match status" value="1"/>
</dbReference>